<dbReference type="PANTHER" id="PTHR30212">
    <property type="entry name" value="PROTEIN YIIM"/>
    <property type="match status" value="1"/>
</dbReference>
<dbReference type="EMBL" id="BMPQ01000006">
    <property type="protein sequence ID" value="GGK68313.1"/>
    <property type="molecule type" value="Genomic_DNA"/>
</dbReference>
<dbReference type="Gene3D" id="2.40.33.20">
    <property type="entry name" value="PK beta-barrel domain-like"/>
    <property type="match status" value="1"/>
</dbReference>
<feature type="domain" description="MOSC" evidence="2">
    <location>
        <begin position="29"/>
        <end position="172"/>
    </location>
</feature>
<accession>A0A917VEP8</accession>
<feature type="region of interest" description="Disordered" evidence="1">
    <location>
        <begin position="1"/>
        <end position="33"/>
    </location>
</feature>
<reference evidence="3" key="1">
    <citation type="journal article" date="2014" name="Int. J. Syst. Evol. Microbiol.">
        <title>Complete genome sequence of Corynebacterium casei LMG S-19264T (=DSM 44701T), isolated from a smear-ripened cheese.</title>
        <authorList>
            <consortium name="US DOE Joint Genome Institute (JGI-PGF)"/>
            <person name="Walter F."/>
            <person name="Albersmeier A."/>
            <person name="Kalinowski J."/>
            <person name="Ruckert C."/>
        </authorList>
    </citation>
    <scope>NUCLEOTIDE SEQUENCE</scope>
    <source>
        <strain evidence="3">JCM 3035</strain>
    </source>
</reference>
<evidence type="ECO:0000313" key="4">
    <source>
        <dbReference type="Proteomes" id="UP000637788"/>
    </source>
</evidence>
<feature type="compositionally biased region" description="Basic and acidic residues" evidence="1">
    <location>
        <begin position="12"/>
        <end position="31"/>
    </location>
</feature>
<dbReference type="RefSeq" id="WP_189322482.1">
    <property type="nucleotide sequence ID" value="NZ_BMPQ01000006.1"/>
</dbReference>
<gene>
    <name evidence="3" type="ORF">GCM10010094_31660</name>
</gene>
<name>A0A917VEP8_9ACTN</name>
<dbReference type="Proteomes" id="UP000637788">
    <property type="component" value="Unassembled WGS sequence"/>
</dbReference>
<dbReference type="InterPro" id="IPR011037">
    <property type="entry name" value="Pyrv_Knase-like_insert_dom_sf"/>
</dbReference>
<sequence length="221" mass="24010">MKLLSLNLGRPKVSEHTDQPERLTGIDKRPVDGPVRVAAPGPKGIGASGVAGDAVCHTRHHGGDHQAVYAFAREDLDDWERELGRTLASGAFGENLTTKGLDVSGAKIGERWRIGSEVVLEVTCGRIPCTTFQGHLGEKGWVRQFTRKGAPGAYLRVIEPGEIRAGDPIEIAHRPDHEVTVSFQFRAVTTERELLPRLLAAGDALHPEAIETARAYMARQS</sequence>
<dbReference type="PANTHER" id="PTHR30212:SF2">
    <property type="entry name" value="PROTEIN YIIM"/>
    <property type="match status" value="1"/>
</dbReference>
<evidence type="ECO:0000313" key="3">
    <source>
        <dbReference type="EMBL" id="GGK68313.1"/>
    </source>
</evidence>
<evidence type="ECO:0000259" key="2">
    <source>
        <dbReference type="PROSITE" id="PS51340"/>
    </source>
</evidence>
<dbReference type="AlphaFoldDB" id="A0A917VEP8"/>
<dbReference type="InterPro" id="IPR005302">
    <property type="entry name" value="MoCF_Sase_C"/>
</dbReference>
<dbReference type="GO" id="GO:0030151">
    <property type="term" value="F:molybdenum ion binding"/>
    <property type="evidence" value="ECO:0007669"/>
    <property type="project" value="InterPro"/>
</dbReference>
<dbReference type="GO" id="GO:0003824">
    <property type="term" value="F:catalytic activity"/>
    <property type="evidence" value="ECO:0007669"/>
    <property type="project" value="InterPro"/>
</dbReference>
<proteinExistence type="predicted"/>
<dbReference type="InterPro" id="IPR052353">
    <property type="entry name" value="Benzoxazolinone_Detox_Enz"/>
</dbReference>
<organism evidence="3 4">
    <name type="scientific">Streptomyces flaveus</name>
    <dbReference type="NCBI Taxonomy" id="66370"/>
    <lineage>
        <taxon>Bacteria</taxon>
        <taxon>Bacillati</taxon>
        <taxon>Actinomycetota</taxon>
        <taxon>Actinomycetes</taxon>
        <taxon>Kitasatosporales</taxon>
        <taxon>Streptomycetaceae</taxon>
        <taxon>Streptomyces</taxon>
        <taxon>Streptomyces aurantiacus group</taxon>
    </lineage>
</organism>
<evidence type="ECO:0000256" key="1">
    <source>
        <dbReference type="SAM" id="MobiDB-lite"/>
    </source>
</evidence>
<reference evidence="3" key="2">
    <citation type="submission" date="2020-09" db="EMBL/GenBank/DDBJ databases">
        <authorList>
            <person name="Sun Q."/>
            <person name="Ohkuma M."/>
        </authorList>
    </citation>
    <scope>NUCLEOTIDE SEQUENCE</scope>
    <source>
        <strain evidence="3">JCM 3035</strain>
    </source>
</reference>
<keyword evidence="4" id="KW-1185">Reference proteome</keyword>
<dbReference type="SUPFAM" id="SSF50800">
    <property type="entry name" value="PK beta-barrel domain-like"/>
    <property type="match status" value="1"/>
</dbReference>
<protein>
    <submittedName>
        <fullName evidence="3">Sulfurase</fullName>
    </submittedName>
</protein>
<dbReference type="Pfam" id="PF03473">
    <property type="entry name" value="MOSC"/>
    <property type="match status" value="1"/>
</dbReference>
<dbReference type="GO" id="GO:0030170">
    <property type="term" value="F:pyridoxal phosphate binding"/>
    <property type="evidence" value="ECO:0007669"/>
    <property type="project" value="InterPro"/>
</dbReference>
<dbReference type="PROSITE" id="PS51340">
    <property type="entry name" value="MOSC"/>
    <property type="match status" value="1"/>
</dbReference>
<comment type="caution">
    <text evidence="3">The sequence shown here is derived from an EMBL/GenBank/DDBJ whole genome shotgun (WGS) entry which is preliminary data.</text>
</comment>